<dbReference type="SUPFAM" id="SSF49265">
    <property type="entry name" value="Fibronectin type III"/>
    <property type="match status" value="1"/>
</dbReference>
<accession>A0AA35S9I0</accession>
<proteinExistence type="predicted"/>
<keyword evidence="4" id="KW-1185">Reference proteome</keyword>
<name>A0AA35S9I0_GEOBA</name>
<dbReference type="InterPro" id="IPR007110">
    <property type="entry name" value="Ig-like_dom"/>
</dbReference>
<evidence type="ECO:0000256" key="1">
    <source>
        <dbReference type="SAM" id="MobiDB-lite"/>
    </source>
</evidence>
<dbReference type="EMBL" id="CASHTH010002143">
    <property type="protein sequence ID" value="CAI8025369.1"/>
    <property type="molecule type" value="Genomic_DNA"/>
</dbReference>
<reference evidence="3" key="1">
    <citation type="submission" date="2023-03" db="EMBL/GenBank/DDBJ databases">
        <authorList>
            <person name="Steffen K."/>
            <person name="Cardenas P."/>
        </authorList>
    </citation>
    <scope>NUCLEOTIDE SEQUENCE</scope>
</reference>
<protein>
    <recommendedName>
        <fullName evidence="2">Ig-like domain-containing protein</fullName>
    </recommendedName>
</protein>
<feature type="domain" description="Ig-like" evidence="2">
    <location>
        <begin position="13"/>
        <end position="112"/>
    </location>
</feature>
<dbReference type="InterPro" id="IPR013783">
    <property type="entry name" value="Ig-like_fold"/>
</dbReference>
<organism evidence="3 4">
    <name type="scientific">Geodia barretti</name>
    <name type="common">Barrett's horny sponge</name>
    <dbReference type="NCBI Taxonomy" id="519541"/>
    <lineage>
        <taxon>Eukaryota</taxon>
        <taxon>Metazoa</taxon>
        <taxon>Porifera</taxon>
        <taxon>Demospongiae</taxon>
        <taxon>Heteroscleromorpha</taxon>
        <taxon>Tetractinellida</taxon>
        <taxon>Astrophorina</taxon>
        <taxon>Geodiidae</taxon>
        <taxon>Geodia</taxon>
    </lineage>
</organism>
<comment type="caution">
    <text evidence="3">The sequence shown here is derived from an EMBL/GenBank/DDBJ whole genome shotgun (WGS) entry which is preliminary data.</text>
</comment>
<feature type="non-terminal residue" evidence="3">
    <location>
        <position position="1"/>
    </location>
</feature>
<feature type="non-terminal residue" evidence="3">
    <location>
        <position position="310"/>
    </location>
</feature>
<dbReference type="CDD" id="cd00063">
    <property type="entry name" value="FN3"/>
    <property type="match status" value="1"/>
</dbReference>
<evidence type="ECO:0000259" key="2">
    <source>
        <dbReference type="PROSITE" id="PS50835"/>
    </source>
</evidence>
<dbReference type="AlphaFoldDB" id="A0AA35S9I0"/>
<dbReference type="PROSITE" id="PS50835">
    <property type="entry name" value="IG_LIKE"/>
    <property type="match status" value="1"/>
</dbReference>
<evidence type="ECO:0000313" key="3">
    <source>
        <dbReference type="EMBL" id="CAI8025369.1"/>
    </source>
</evidence>
<dbReference type="InterPro" id="IPR003961">
    <property type="entry name" value="FN3_dom"/>
</dbReference>
<sequence>SCCLAFSGKAAYPRITPDGYNANLNESKVVELKCLLPSGTRIVLWFINTVSVFETEDENLRERGISFNTARRVEENSTYVSIFIQPKAENDNTTIQCEAITNTGLLKSPEVVFRVQGLLDPPTGLEIVHHNATHQVLRWTPPFTLDLTAYEDDITGYSVTLEMESPPPRDPYDLSVSRDLLDSTTNFTWSLSGHSTEFFFPRYAFPVWLSVRAENPVGLGAPSPLLQYSPPTSTEDCTRLKDVVSDSSLESKVKFTNSALTPTVEILLYRVTSKNMCIDSVMLMLSAGDESASSSSGGKEAGGTSQEVLI</sequence>
<dbReference type="InterPro" id="IPR036116">
    <property type="entry name" value="FN3_sf"/>
</dbReference>
<dbReference type="Proteomes" id="UP001174909">
    <property type="component" value="Unassembled WGS sequence"/>
</dbReference>
<gene>
    <name evidence="3" type="ORF">GBAR_LOCUS14656</name>
</gene>
<feature type="region of interest" description="Disordered" evidence="1">
    <location>
        <begin position="290"/>
        <end position="310"/>
    </location>
</feature>
<evidence type="ECO:0000313" key="4">
    <source>
        <dbReference type="Proteomes" id="UP001174909"/>
    </source>
</evidence>
<dbReference type="Gene3D" id="2.60.40.10">
    <property type="entry name" value="Immunoglobulins"/>
    <property type="match status" value="1"/>
</dbReference>